<protein>
    <submittedName>
        <fullName evidence="1">Uncharacterized protein</fullName>
    </submittedName>
</protein>
<gene>
    <name evidence="1" type="ORF">S01H1_69512</name>
</gene>
<accession>X0XYM8</accession>
<dbReference type="EMBL" id="BARS01046160">
    <property type="protein sequence ID" value="GAG40307.1"/>
    <property type="molecule type" value="Genomic_DNA"/>
</dbReference>
<sequence length="234" mass="26525">TCLWRTDEFAISDSKSLPSEDEAVLTIDENTSTITVRIPKHFSLITQRIIERRVSSIAKSGFTIPKSRLRIGARFEVSIIKEEAIPDVLLQVGHHYSYDETQISQKTVTQPVTSVRMSPDTEYIPTFLKQDQTASEIHTIARLEPKVEPKAEPEPIEEIKLTLDNNETIAGRFAVALTKMSDVYFTKKENHYTIEYSSGRVDFTVENGEINVISKKRVLEKDQTLNQAIEAAKL</sequence>
<evidence type="ECO:0000313" key="1">
    <source>
        <dbReference type="EMBL" id="GAG40307.1"/>
    </source>
</evidence>
<organism evidence="1">
    <name type="scientific">marine sediment metagenome</name>
    <dbReference type="NCBI Taxonomy" id="412755"/>
    <lineage>
        <taxon>unclassified sequences</taxon>
        <taxon>metagenomes</taxon>
        <taxon>ecological metagenomes</taxon>
    </lineage>
</organism>
<dbReference type="AlphaFoldDB" id="X0XYM8"/>
<name>X0XYM8_9ZZZZ</name>
<reference evidence="1" key="1">
    <citation type="journal article" date="2014" name="Front. Microbiol.">
        <title>High frequency of phylogenetically diverse reductive dehalogenase-homologous genes in deep subseafloor sedimentary metagenomes.</title>
        <authorList>
            <person name="Kawai M."/>
            <person name="Futagami T."/>
            <person name="Toyoda A."/>
            <person name="Takaki Y."/>
            <person name="Nishi S."/>
            <person name="Hori S."/>
            <person name="Arai W."/>
            <person name="Tsubouchi T."/>
            <person name="Morono Y."/>
            <person name="Uchiyama I."/>
            <person name="Ito T."/>
            <person name="Fujiyama A."/>
            <person name="Inagaki F."/>
            <person name="Takami H."/>
        </authorList>
    </citation>
    <scope>NUCLEOTIDE SEQUENCE</scope>
    <source>
        <strain evidence="1">Expedition CK06-06</strain>
    </source>
</reference>
<proteinExistence type="predicted"/>
<comment type="caution">
    <text evidence="1">The sequence shown here is derived from an EMBL/GenBank/DDBJ whole genome shotgun (WGS) entry which is preliminary data.</text>
</comment>
<feature type="non-terminal residue" evidence="1">
    <location>
        <position position="1"/>
    </location>
</feature>